<dbReference type="GO" id="GO:1990529">
    <property type="term" value="C:glycosylphosphatidylinositol-mannosyltransferase I complex"/>
    <property type="evidence" value="ECO:0007669"/>
    <property type="project" value="TreeGrafter"/>
</dbReference>
<dbReference type="AlphaFoldDB" id="A0A1J8PQZ7"/>
<keyword evidence="10" id="KW-0325">Glycoprotein</keyword>
<keyword evidence="13" id="KW-1185">Reference proteome</keyword>
<dbReference type="STRING" id="180088.A0A1J8PQZ7"/>
<organism evidence="12 13">
    <name type="scientific">Rhizopogon vesiculosus</name>
    <dbReference type="NCBI Taxonomy" id="180088"/>
    <lineage>
        <taxon>Eukaryota</taxon>
        <taxon>Fungi</taxon>
        <taxon>Dikarya</taxon>
        <taxon>Basidiomycota</taxon>
        <taxon>Agaricomycotina</taxon>
        <taxon>Agaricomycetes</taxon>
        <taxon>Agaricomycetidae</taxon>
        <taxon>Boletales</taxon>
        <taxon>Suillineae</taxon>
        <taxon>Rhizopogonaceae</taxon>
        <taxon>Rhizopogon</taxon>
    </lineage>
</organism>
<dbReference type="Pfam" id="PF08320">
    <property type="entry name" value="PIG-X"/>
    <property type="match status" value="1"/>
</dbReference>
<evidence type="ECO:0000256" key="7">
    <source>
        <dbReference type="ARBA" id="ARBA00022824"/>
    </source>
</evidence>
<dbReference type="SMART" id="SM00780">
    <property type="entry name" value="PIG-X"/>
    <property type="match status" value="1"/>
</dbReference>
<dbReference type="Proteomes" id="UP000183567">
    <property type="component" value="Unassembled WGS sequence"/>
</dbReference>
<sequence length="205" mass="23044">MQAKGFHTTLSTRISLHVRHEYSTCDLFVLYELPPDVIIDSFELNDHGLQFEFVGNANLELPMAEVGNEAGWVLVAVKPEGEVVLVDVPLHMRYGVPGEGRNPRHIIQLHTPTCFWGCPSSYKSLDSTFSSRSPEFAMLNASTHFKIIEHTTSSPLSLNIPVGNMNHILYIELGTVIVTLFAFIYITWRCWALSKTPCSAHLKMQ</sequence>
<evidence type="ECO:0000256" key="1">
    <source>
        <dbReference type="ARBA" id="ARBA00004643"/>
    </source>
</evidence>
<evidence type="ECO:0000256" key="8">
    <source>
        <dbReference type="ARBA" id="ARBA00022989"/>
    </source>
</evidence>
<name>A0A1J8PQZ7_9AGAM</name>
<evidence type="ECO:0000256" key="11">
    <source>
        <dbReference type="RuleBase" id="RU366056"/>
    </source>
</evidence>
<dbReference type="OrthoDB" id="5546453at2759"/>
<keyword evidence="9 11" id="KW-0472">Membrane</keyword>
<evidence type="ECO:0000313" key="13">
    <source>
        <dbReference type="Proteomes" id="UP000183567"/>
    </source>
</evidence>
<protein>
    <recommendedName>
        <fullName evidence="4 11">Protein PBN1</fullName>
    </recommendedName>
</protein>
<keyword evidence="5 11" id="KW-0337">GPI-anchor biosynthesis</keyword>
<comment type="function">
    <text evidence="11">Required for proper folding and/or the stability of a subset of proteins in the endoplasmic reticulum. Component of glycosylphosphatidylinositol-mannosyltransferase 1 which transfers the first of the 4 mannoses in the GPI-anchor precursors during GPI-anchor biosynthesis. Probably acts by stabilizing the mannosyltransferase GPI14.</text>
</comment>
<comment type="pathway">
    <text evidence="2 11">Glycolipid biosynthesis; glycosylphosphatidylinositol-anchor biosynthesis.</text>
</comment>
<dbReference type="GO" id="GO:0000030">
    <property type="term" value="F:mannosyltransferase activity"/>
    <property type="evidence" value="ECO:0007669"/>
    <property type="project" value="TreeGrafter"/>
</dbReference>
<evidence type="ECO:0000256" key="10">
    <source>
        <dbReference type="ARBA" id="ARBA00023180"/>
    </source>
</evidence>
<evidence type="ECO:0000256" key="5">
    <source>
        <dbReference type="ARBA" id="ARBA00022502"/>
    </source>
</evidence>
<dbReference type="EMBL" id="LVVM01004998">
    <property type="protein sequence ID" value="OJA11598.1"/>
    <property type="molecule type" value="Genomic_DNA"/>
</dbReference>
<dbReference type="GO" id="GO:0006506">
    <property type="term" value="P:GPI anchor biosynthetic process"/>
    <property type="evidence" value="ECO:0007669"/>
    <property type="project" value="UniProtKB-UniPathway"/>
</dbReference>
<keyword evidence="6 11" id="KW-0812">Transmembrane</keyword>
<gene>
    <name evidence="12" type="ORF">AZE42_01962</name>
</gene>
<reference evidence="12 13" key="1">
    <citation type="submission" date="2016-03" db="EMBL/GenBank/DDBJ databases">
        <title>Comparative genomics of the ectomycorrhizal sister species Rhizopogon vinicolor and Rhizopogon vesiculosus (Basidiomycota: Boletales) reveals a divergence of the mating type B locus.</title>
        <authorList>
            <person name="Mujic A.B."/>
            <person name="Kuo A."/>
            <person name="Tritt A."/>
            <person name="Lipzen A."/>
            <person name="Chen C."/>
            <person name="Johnson J."/>
            <person name="Sharma A."/>
            <person name="Barry K."/>
            <person name="Grigoriev I.V."/>
            <person name="Spatafora J.W."/>
        </authorList>
    </citation>
    <scope>NUCLEOTIDE SEQUENCE [LARGE SCALE GENOMIC DNA]</scope>
    <source>
        <strain evidence="12 13">AM-OR11-056</strain>
    </source>
</reference>
<accession>A0A1J8PQZ7</accession>
<evidence type="ECO:0000256" key="6">
    <source>
        <dbReference type="ARBA" id="ARBA00022692"/>
    </source>
</evidence>
<evidence type="ECO:0000256" key="4">
    <source>
        <dbReference type="ARBA" id="ARBA00020410"/>
    </source>
</evidence>
<keyword evidence="8 11" id="KW-1133">Transmembrane helix</keyword>
<evidence type="ECO:0000256" key="2">
    <source>
        <dbReference type="ARBA" id="ARBA00004687"/>
    </source>
</evidence>
<dbReference type="GO" id="GO:0005789">
    <property type="term" value="C:endoplasmic reticulum membrane"/>
    <property type="evidence" value="ECO:0007669"/>
    <property type="project" value="UniProtKB-SubCell"/>
</dbReference>
<proteinExistence type="inferred from homology"/>
<evidence type="ECO:0000313" key="12">
    <source>
        <dbReference type="EMBL" id="OJA11598.1"/>
    </source>
</evidence>
<comment type="similarity">
    <text evidence="3 11">Belongs to the PIGX family.</text>
</comment>
<evidence type="ECO:0000256" key="9">
    <source>
        <dbReference type="ARBA" id="ARBA00023136"/>
    </source>
</evidence>
<keyword evidence="7 11" id="KW-0256">Endoplasmic reticulum</keyword>
<dbReference type="PANTHER" id="PTHR28533:SF1">
    <property type="entry name" value="PROTEIN PBN1"/>
    <property type="match status" value="1"/>
</dbReference>
<feature type="transmembrane region" description="Helical" evidence="11">
    <location>
        <begin position="168"/>
        <end position="188"/>
    </location>
</feature>
<comment type="caution">
    <text evidence="12">The sequence shown here is derived from an EMBL/GenBank/DDBJ whole genome shotgun (WGS) entry which is preliminary data.</text>
</comment>
<dbReference type="PANTHER" id="PTHR28533">
    <property type="entry name" value="PROTEIN PBN1"/>
    <property type="match status" value="1"/>
</dbReference>
<dbReference type="UniPathway" id="UPA00196"/>
<evidence type="ECO:0000256" key="3">
    <source>
        <dbReference type="ARBA" id="ARBA00010345"/>
    </source>
</evidence>
<dbReference type="InterPro" id="IPR042322">
    <property type="entry name" value="Pbn1"/>
</dbReference>
<comment type="subcellular location">
    <subcellularLocation>
        <location evidence="11">Endoplasmic reticulum membrane</location>
        <topology evidence="11">Single-pass membrane protein</topology>
    </subcellularLocation>
    <subcellularLocation>
        <location evidence="1">Endoplasmic reticulum membrane</location>
        <topology evidence="1">Single-pass type III membrane protein</topology>
    </subcellularLocation>
</comment>
<dbReference type="InterPro" id="IPR013233">
    <property type="entry name" value="PIG-X/PBN1"/>
</dbReference>